<dbReference type="EMBL" id="JACBZA010000001">
    <property type="protein sequence ID" value="NYH84813.1"/>
    <property type="molecule type" value="Genomic_DNA"/>
</dbReference>
<accession>A0ABX2S5C3</accession>
<comment type="caution">
    <text evidence="3">The sequence shown here is derived from an EMBL/GenBank/DDBJ whole genome shotgun (WGS) entry which is preliminary data.</text>
</comment>
<dbReference type="Pfam" id="PF22725">
    <property type="entry name" value="GFO_IDH_MocA_C3"/>
    <property type="match status" value="1"/>
</dbReference>
<dbReference type="Gene3D" id="3.30.360.10">
    <property type="entry name" value="Dihydrodipicolinate Reductase, domain 2"/>
    <property type="match status" value="1"/>
</dbReference>
<dbReference type="SUPFAM" id="SSF55347">
    <property type="entry name" value="Glyceraldehyde-3-phosphate dehydrogenase-like, C-terminal domain"/>
    <property type="match status" value="1"/>
</dbReference>
<sequence length="333" mass="35235">MVLDIGVVGAGIRGRMFAQALGQLPDVRVVGVADPTPAGAELAAELGAAAHAGHEDLLAAHDLAGVVVATPDFAHRDAAVAVARAGIGLLVEKPLATDVKQAREIEAAVEGGGGPAMVAFENRWNPRFVTVRRQITDGAVGDVLFQCAHLNDTRFVPERMLSWAARTTPAWFLMPHTVDLALWLSGRTPSSVYATGLRRELARDGIDTYDGVHALVTFDDGTTLALQSHWVLPESYPSVFDFRYELVGSRAAVRVDGSDEGVHFAGPSLQWLHHSTVERDGRLVGVAAEIARDFAGLLRGEPVTAPTLAEGVAVTAVVAAVHESVTSGQVVRL</sequence>
<dbReference type="PANTHER" id="PTHR43377:SF1">
    <property type="entry name" value="BILIVERDIN REDUCTASE A"/>
    <property type="match status" value="1"/>
</dbReference>
<dbReference type="Gene3D" id="3.40.50.720">
    <property type="entry name" value="NAD(P)-binding Rossmann-like Domain"/>
    <property type="match status" value="1"/>
</dbReference>
<dbReference type="Pfam" id="PF01408">
    <property type="entry name" value="GFO_IDH_MocA"/>
    <property type="match status" value="1"/>
</dbReference>
<dbReference type="InterPro" id="IPR055170">
    <property type="entry name" value="GFO_IDH_MocA-like_dom"/>
</dbReference>
<protein>
    <submittedName>
        <fullName evidence="3">Dehydrogenase</fullName>
    </submittedName>
</protein>
<dbReference type="PANTHER" id="PTHR43377">
    <property type="entry name" value="BILIVERDIN REDUCTASE A"/>
    <property type="match status" value="1"/>
</dbReference>
<evidence type="ECO:0000313" key="4">
    <source>
        <dbReference type="Proteomes" id="UP000533017"/>
    </source>
</evidence>
<dbReference type="InterPro" id="IPR036291">
    <property type="entry name" value="NAD(P)-bd_dom_sf"/>
</dbReference>
<name>A0ABX2S5C3_9ACTN</name>
<dbReference type="RefSeq" id="WP_092884214.1">
    <property type="nucleotide sequence ID" value="NZ_FOOI01000009.1"/>
</dbReference>
<reference evidence="3 4" key="1">
    <citation type="submission" date="2020-07" db="EMBL/GenBank/DDBJ databases">
        <title>Sequencing the genomes of 1000 actinobacteria strains.</title>
        <authorList>
            <person name="Klenk H.-P."/>
        </authorList>
    </citation>
    <scope>NUCLEOTIDE SEQUENCE [LARGE SCALE GENOMIC DNA]</scope>
    <source>
        <strain evidence="3 4">DSM 45117</strain>
    </source>
</reference>
<feature type="domain" description="GFO/IDH/MocA-like oxidoreductase" evidence="2">
    <location>
        <begin position="128"/>
        <end position="253"/>
    </location>
</feature>
<evidence type="ECO:0000259" key="1">
    <source>
        <dbReference type="Pfam" id="PF01408"/>
    </source>
</evidence>
<dbReference type="Proteomes" id="UP000533017">
    <property type="component" value="Unassembled WGS sequence"/>
</dbReference>
<gene>
    <name evidence="3" type="ORF">FHR37_003664</name>
</gene>
<dbReference type="SUPFAM" id="SSF51735">
    <property type="entry name" value="NAD(P)-binding Rossmann-fold domains"/>
    <property type="match status" value="1"/>
</dbReference>
<evidence type="ECO:0000259" key="2">
    <source>
        <dbReference type="Pfam" id="PF22725"/>
    </source>
</evidence>
<dbReference type="InterPro" id="IPR000683">
    <property type="entry name" value="Gfo/Idh/MocA-like_OxRdtase_N"/>
</dbReference>
<feature type="domain" description="Gfo/Idh/MocA-like oxidoreductase N-terminal" evidence="1">
    <location>
        <begin position="4"/>
        <end position="119"/>
    </location>
</feature>
<keyword evidence="4" id="KW-1185">Reference proteome</keyword>
<evidence type="ECO:0000313" key="3">
    <source>
        <dbReference type="EMBL" id="NYH84813.1"/>
    </source>
</evidence>
<proteinExistence type="predicted"/>
<organism evidence="3 4">
    <name type="scientific">Actinopolymorpha cephalotaxi</name>
    <dbReference type="NCBI Taxonomy" id="504797"/>
    <lineage>
        <taxon>Bacteria</taxon>
        <taxon>Bacillati</taxon>
        <taxon>Actinomycetota</taxon>
        <taxon>Actinomycetes</taxon>
        <taxon>Propionibacteriales</taxon>
        <taxon>Actinopolymorphaceae</taxon>
        <taxon>Actinopolymorpha</taxon>
    </lineage>
</organism>
<dbReference type="InterPro" id="IPR051450">
    <property type="entry name" value="Gfo/Idh/MocA_Oxidoreductases"/>
</dbReference>